<dbReference type="HOGENOM" id="CLU_1087402_0_0_1"/>
<dbReference type="Gramene" id="EFJ22519">
    <property type="protein sequence ID" value="EFJ22519"/>
    <property type="gene ID" value="SELMODRAFT_416338"/>
</dbReference>
<reference evidence="1 2" key="1">
    <citation type="journal article" date="2011" name="Science">
        <title>The Selaginella genome identifies genetic changes associated with the evolution of vascular plants.</title>
        <authorList>
            <person name="Banks J.A."/>
            <person name="Nishiyama T."/>
            <person name="Hasebe M."/>
            <person name="Bowman J.L."/>
            <person name="Gribskov M."/>
            <person name="dePamphilis C."/>
            <person name="Albert V.A."/>
            <person name="Aono N."/>
            <person name="Aoyama T."/>
            <person name="Ambrose B.A."/>
            <person name="Ashton N.W."/>
            <person name="Axtell M.J."/>
            <person name="Barker E."/>
            <person name="Barker M.S."/>
            <person name="Bennetzen J.L."/>
            <person name="Bonawitz N.D."/>
            <person name="Chapple C."/>
            <person name="Cheng C."/>
            <person name="Correa L.G."/>
            <person name="Dacre M."/>
            <person name="DeBarry J."/>
            <person name="Dreyer I."/>
            <person name="Elias M."/>
            <person name="Engstrom E.M."/>
            <person name="Estelle M."/>
            <person name="Feng L."/>
            <person name="Finet C."/>
            <person name="Floyd S.K."/>
            <person name="Frommer W.B."/>
            <person name="Fujita T."/>
            <person name="Gramzow L."/>
            <person name="Gutensohn M."/>
            <person name="Harholt J."/>
            <person name="Hattori M."/>
            <person name="Heyl A."/>
            <person name="Hirai T."/>
            <person name="Hiwatashi Y."/>
            <person name="Ishikawa M."/>
            <person name="Iwata M."/>
            <person name="Karol K.G."/>
            <person name="Koehler B."/>
            <person name="Kolukisaoglu U."/>
            <person name="Kubo M."/>
            <person name="Kurata T."/>
            <person name="Lalonde S."/>
            <person name="Li K."/>
            <person name="Li Y."/>
            <person name="Litt A."/>
            <person name="Lyons E."/>
            <person name="Manning G."/>
            <person name="Maruyama T."/>
            <person name="Michael T.P."/>
            <person name="Mikami K."/>
            <person name="Miyazaki S."/>
            <person name="Morinaga S."/>
            <person name="Murata T."/>
            <person name="Mueller-Roeber B."/>
            <person name="Nelson D.R."/>
            <person name="Obara M."/>
            <person name="Oguri Y."/>
            <person name="Olmstead R.G."/>
            <person name="Onodera N."/>
            <person name="Petersen B.L."/>
            <person name="Pils B."/>
            <person name="Prigge M."/>
            <person name="Rensing S.A."/>
            <person name="Riano-Pachon D.M."/>
            <person name="Roberts A.W."/>
            <person name="Sato Y."/>
            <person name="Scheller H.V."/>
            <person name="Schulz B."/>
            <person name="Schulz C."/>
            <person name="Shakirov E.V."/>
            <person name="Shibagaki N."/>
            <person name="Shinohara N."/>
            <person name="Shippen D.E."/>
            <person name="Soerensen I."/>
            <person name="Sotooka R."/>
            <person name="Sugimoto N."/>
            <person name="Sugita M."/>
            <person name="Sumikawa N."/>
            <person name="Tanurdzic M."/>
            <person name="Theissen G."/>
            <person name="Ulvskov P."/>
            <person name="Wakazuki S."/>
            <person name="Weng J.K."/>
            <person name="Willats W.W."/>
            <person name="Wipf D."/>
            <person name="Wolf P.G."/>
            <person name="Yang L."/>
            <person name="Zimmer A.D."/>
            <person name="Zhu Q."/>
            <person name="Mitros T."/>
            <person name="Hellsten U."/>
            <person name="Loque D."/>
            <person name="Otillar R."/>
            <person name="Salamov A."/>
            <person name="Schmutz J."/>
            <person name="Shapiro H."/>
            <person name="Lindquist E."/>
            <person name="Lucas S."/>
            <person name="Rokhsar D."/>
            <person name="Grigoriev I.V."/>
        </authorList>
    </citation>
    <scope>NUCLEOTIDE SEQUENCE [LARGE SCALE GENOMIC DNA]</scope>
</reference>
<sequence length="256" mass="28811">MCAFADTAAPMPDLHATRVTPRGLPVAKLSFKKKLGEKSARKHFPPGINGLENPMALALIPKIPWWRLLNSGRSSMAMLDAGAAMARLDCNVWPCRDGGFPKEFYRLFQANEAERIWMACMLYTVKKLERKGVHAFTPSQVLWVINLSDSSTLPQFLRNWIPTLEGIFSGEDQEILMVLSSHYKKFQDYSSNERTRWLLFLAALLGRHPNLLTCTNTLLAVIVRCGALQRLISDGIVHFKGLLPINLKLLEVMACD</sequence>
<dbReference type="Proteomes" id="UP000001514">
    <property type="component" value="Unassembled WGS sequence"/>
</dbReference>
<organism evidence="2">
    <name type="scientific">Selaginella moellendorffii</name>
    <name type="common">Spikemoss</name>
    <dbReference type="NCBI Taxonomy" id="88036"/>
    <lineage>
        <taxon>Eukaryota</taxon>
        <taxon>Viridiplantae</taxon>
        <taxon>Streptophyta</taxon>
        <taxon>Embryophyta</taxon>
        <taxon>Tracheophyta</taxon>
        <taxon>Lycopodiopsida</taxon>
        <taxon>Selaginellales</taxon>
        <taxon>Selaginellaceae</taxon>
        <taxon>Selaginella</taxon>
    </lineage>
</organism>
<proteinExistence type="predicted"/>
<dbReference type="AlphaFoldDB" id="D8RYZ5"/>
<protein>
    <submittedName>
        <fullName evidence="1">Uncharacterized protein</fullName>
    </submittedName>
</protein>
<evidence type="ECO:0000313" key="2">
    <source>
        <dbReference type="Proteomes" id="UP000001514"/>
    </source>
</evidence>
<evidence type="ECO:0000313" key="1">
    <source>
        <dbReference type="EMBL" id="EFJ22519.1"/>
    </source>
</evidence>
<name>D8RYZ5_SELML</name>
<dbReference type="KEGG" id="smo:SELMODRAFT_416338"/>
<dbReference type="InParanoid" id="D8RYZ5"/>
<keyword evidence="2" id="KW-1185">Reference proteome</keyword>
<gene>
    <name evidence="1" type="ORF">SELMODRAFT_416338</name>
</gene>
<dbReference type="EMBL" id="GL377595">
    <property type="protein sequence ID" value="EFJ22519.1"/>
    <property type="molecule type" value="Genomic_DNA"/>
</dbReference>
<accession>D8RYZ5</accession>